<feature type="non-terminal residue" evidence="7">
    <location>
        <position position="128"/>
    </location>
</feature>
<dbReference type="PROSITE" id="PS50927">
    <property type="entry name" value="BULB_LECTIN"/>
    <property type="match status" value="1"/>
</dbReference>
<accession>Q6DU53</accession>
<keyword evidence="1 5" id="KW-0732">Signal</keyword>
<name>Q6DU53_PRUPE</name>
<evidence type="ECO:0000259" key="6">
    <source>
        <dbReference type="PROSITE" id="PS50927"/>
    </source>
</evidence>
<keyword evidence="7" id="KW-0418">Kinase</keyword>
<reference evidence="7" key="1">
    <citation type="journal article" date="2005" name="Tree Physiol.">
        <title>Characterization of an S-locus receptor protein kinase-like gene from peach.</title>
        <authorList>
            <person name="Bassett C.L."/>
            <person name="Nickerson M.L."/>
            <person name="Farrell R.E.Jr."/>
            <person name="Artlip T.S."/>
            <person name="El Ghaouth A."/>
            <person name="Wilson C.L."/>
            <person name="Wisniewski M.E."/>
        </authorList>
    </citation>
    <scope>NUCLEOTIDE SEQUENCE</scope>
</reference>
<keyword evidence="4" id="KW-0812">Transmembrane</keyword>
<dbReference type="SUPFAM" id="SSF51110">
    <property type="entry name" value="alpha-D-mannose-specific plant lectins"/>
    <property type="match status" value="1"/>
</dbReference>
<dbReference type="EMBL" id="AY645720">
    <property type="protein sequence ID" value="AAT70499.1"/>
    <property type="molecule type" value="mRNA"/>
</dbReference>
<evidence type="ECO:0000256" key="1">
    <source>
        <dbReference type="ARBA" id="ARBA00022729"/>
    </source>
</evidence>
<proteinExistence type="evidence at transcript level"/>
<evidence type="ECO:0000256" key="4">
    <source>
        <dbReference type="SAM" id="Phobius"/>
    </source>
</evidence>
<keyword evidence="2" id="KW-1015">Disulfide bond</keyword>
<organism evidence="7">
    <name type="scientific">Prunus persica</name>
    <name type="common">Peach</name>
    <name type="synonym">Amygdalus persica</name>
    <dbReference type="NCBI Taxonomy" id="3760"/>
    <lineage>
        <taxon>Eukaryota</taxon>
        <taxon>Viridiplantae</taxon>
        <taxon>Streptophyta</taxon>
        <taxon>Embryophyta</taxon>
        <taxon>Tracheophyta</taxon>
        <taxon>Spermatophyta</taxon>
        <taxon>Magnoliopsida</taxon>
        <taxon>eudicotyledons</taxon>
        <taxon>Gunneridae</taxon>
        <taxon>Pentapetalae</taxon>
        <taxon>rosids</taxon>
        <taxon>fabids</taxon>
        <taxon>Rosales</taxon>
        <taxon>Rosaceae</taxon>
        <taxon>Amygdaloideae</taxon>
        <taxon>Amygdaleae</taxon>
        <taxon>Prunus</taxon>
    </lineage>
</organism>
<feature type="signal peptide" evidence="5">
    <location>
        <begin position="1"/>
        <end position="33"/>
    </location>
</feature>
<dbReference type="InterPro" id="IPR036426">
    <property type="entry name" value="Bulb-type_lectin_dom_sf"/>
</dbReference>
<feature type="transmembrane region" description="Helical" evidence="4">
    <location>
        <begin position="55"/>
        <end position="74"/>
    </location>
</feature>
<keyword evidence="7" id="KW-0675">Receptor</keyword>
<keyword evidence="7" id="KW-0808">Transferase</keyword>
<sequence length="128" mass="14331">MAYHQTASSPKFPCFLILLVITVFCCCFATAKTQKSLKRGSSFSVEDDSGFLTSFYMWVLWGGHKCLLVLHLVHKFRELRLANRDRPVNALGSRVSLRRDGTMILTDVDGKIVWDSSTNSTPTGAERA</sequence>
<keyword evidence="3" id="KW-0325">Glycoprotein</keyword>
<feature type="domain" description="Bulb-type lectin" evidence="6">
    <location>
        <begin position="28"/>
        <end position="128"/>
    </location>
</feature>
<dbReference type="AlphaFoldDB" id="Q6DU53"/>
<keyword evidence="4" id="KW-0472">Membrane</keyword>
<protein>
    <submittedName>
        <fullName evidence="7">S-locus-like receptor protein kinase</fullName>
    </submittedName>
</protein>
<evidence type="ECO:0000256" key="5">
    <source>
        <dbReference type="SAM" id="SignalP"/>
    </source>
</evidence>
<gene>
    <name evidence="7" type="primary">srkl1</name>
</gene>
<evidence type="ECO:0000256" key="3">
    <source>
        <dbReference type="ARBA" id="ARBA00023180"/>
    </source>
</evidence>
<evidence type="ECO:0000256" key="2">
    <source>
        <dbReference type="ARBA" id="ARBA00023157"/>
    </source>
</evidence>
<keyword evidence="4" id="KW-1133">Transmembrane helix</keyword>
<dbReference type="InterPro" id="IPR001480">
    <property type="entry name" value="Bulb-type_lectin_dom"/>
</dbReference>
<dbReference type="GO" id="GO:0016301">
    <property type="term" value="F:kinase activity"/>
    <property type="evidence" value="ECO:0007669"/>
    <property type="project" value="UniProtKB-KW"/>
</dbReference>
<feature type="chain" id="PRO_5004272343" evidence="5">
    <location>
        <begin position="34"/>
        <end position="128"/>
    </location>
</feature>
<evidence type="ECO:0000313" key="7">
    <source>
        <dbReference type="EMBL" id="AAT70499.1"/>
    </source>
</evidence>